<evidence type="ECO:0000256" key="3">
    <source>
        <dbReference type="PROSITE-ProRule" id="PRU00464"/>
    </source>
</evidence>
<feature type="active site" description="Tele-AMP-histidine intermediate" evidence="1">
    <location>
        <position position="103"/>
    </location>
</feature>
<accession>A0A2M7IPH3</accession>
<sequence length="141" mass="15713">MKTELETSIFTKIINREIPADIIYEDDKVIAFFTIEPINYGHTLVVPKKPIVNIFDGDNETLSQMIMVAKKIATALMDEKLAEGINIVMNNGAVAGQEVFHAHLHVIPRHTGDGVFKKPLHANTNPIEMKAVAKRLAQILQ</sequence>
<name>A0A2M7IPH3_9BACT</name>
<proteinExistence type="predicted"/>
<protein>
    <submittedName>
        <fullName evidence="5">HIT family protein</fullName>
    </submittedName>
</protein>
<organism evidence="5 6">
    <name type="scientific">Candidatus Kaiserbacteria bacterium CG_4_8_14_3_um_filter_38_9</name>
    <dbReference type="NCBI Taxonomy" id="1974599"/>
    <lineage>
        <taxon>Bacteria</taxon>
        <taxon>Candidatus Kaiseribacteriota</taxon>
    </lineage>
</organism>
<evidence type="ECO:0000256" key="1">
    <source>
        <dbReference type="PIRSR" id="PIRSR601310-1"/>
    </source>
</evidence>
<dbReference type="GO" id="GO:0003824">
    <property type="term" value="F:catalytic activity"/>
    <property type="evidence" value="ECO:0007669"/>
    <property type="project" value="InterPro"/>
</dbReference>
<comment type="caution">
    <text evidence="5">The sequence shown here is derived from an EMBL/GenBank/DDBJ whole genome shotgun (WGS) entry which is preliminary data.</text>
</comment>
<dbReference type="InterPro" id="IPR011146">
    <property type="entry name" value="HIT-like"/>
</dbReference>
<gene>
    <name evidence="5" type="ORF">COZ82_00660</name>
</gene>
<evidence type="ECO:0000259" key="4">
    <source>
        <dbReference type="PROSITE" id="PS51084"/>
    </source>
</evidence>
<dbReference type="Pfam" id="PF01230">
    <property type="entry name" value="HIT"/>
    <property type="match status" value="1"/>
</dbReference>
<evidence type="ECO:0000313" key="5">
    <source>
        <dbReference type="EMBL" id="PIW97239.1"/>
    </source>
</evidence>
<feature type="short sequence motif" description="Histidine triad motif" evidence="2 3">
    <location>
        <begin position="101"/>
        <end position="105"/>
    </location>
</feature>
<dbReference type="PRINTS" id="PR00332">
    <property type="entry name" value="HISTRIAD"/>
</dbReference>
<dbReference type="InterPro" id="IPR039384">
    <property type="entry name" value="HINT"/>
</dbReference>
<reference evidence="6" key="1">
    <citation type="submission" date="2017-09" db="EMBL/GenBank/DDBJ databases">
        <title>Depth-based differentiation of microbial function through sediment-hosted aquifers and enrichment of novel symbionts in the deep terrestrial subsurface.</title>
        <authorList>
            <person name="Probst A.J."/>
            <person name="Ladd B."/>
            <person name="Jarett J.K."/>
            <person name="Geller-Mcgrath D.E."/>
            <person name="Sieber C.M.K."/>
            <person name="Emerson J.B."/>
            <person name="Anantharaman K."/>
            <person name="Thomas B.C."/>
            <person name="Malmstrom R."/>
            <person name="Stieglmeier M."/>
            <person name="Klingl A."/>
            <person name="Woyke T."/>
            <person name="Ryan C.M."/>
            <person name="Banfield J.F."/>
        </authorList>
    </citation>
    <scope>NUCLEOTIDE SEQUENCE [LARGE SCALE GENOMIC DNA]</scope>
</reference>
<dbReference type="CDD" id="cd01277">
    <property type="entry name" value="HINT_subgroup"/>
    <property type="match status" value="1"/>
</dbReference>
<dbReference type="InterPro" id="IPR001310">
    <property type="entry name" value="Histidine_triad_HIT"/>
</dbReference>
<dbReference type="SUPFAM" id="SSF54197">
    <property type="entry name" value="HIT-like"/>
    <property type="match status" value="1"/>
</dbReference>
<dbReference type="GO" id="GO:0009117">
    <property type="term" value="P:nucleotide metabolic process"/>
    <property type="evidence" value="ECO:0007669"/>
    <property type="project" value="TreeGrafter"/>
</dbReference>
<dbReference type="Gene3D" id="3.30.428.10">
    <property type="entry name" value="HIT-like"/>
    <property type="match status" value="1"/>
</dbReference>
<dbReference type="InterPro" id="IPR036265">
    <property type="entry name" value="HIT-like_sf"/>
</dbReference>
<evidence type="ECO:0000256" key="2">
    <source>
        <dbReference type="PIRSR" id="PIRSR601310-3"/>
    </source>
</evidence>
<dbReference type="PANTHER" id="PTHR46648">
    <property type="entry name" value="HIT FAMILY PROTEIN 1"/>
    <property type="match status" value="1"/>
</dbReference>
<evidence type="ECO:0000313" key="6">
    <source>
        <dbReference type="Proteomes" id="UP000230837"/>
    </source>
</evidence>
<dbReference type="Proteomes" id="UP000230837">
    <property type="component" value="Unassembled WGS sequence"/>
</dbReference>
<feature type="domain" description="HIT" evidence="4">
    <location>
        <begin position="9"/>
        <end position="116"/>
    </location>
</feature>
<dbReference type="PROSITE" id="PS51084">
    <property type="entry name" value="HIT_2"/>
    <property type="match status" value="1"/>
</dbReference>
<dbReference type="EMBL" id="PFHR01000039">
    <property type="protein sequence ID" value="PIW97239.1"/>
    <property type="molecule type" value="Genomic_DNA"/>
</dbReference>
<dbReference type="PANTHER" id="PTHR46648:SF1">
    <property type="entry name" value="ADENOSINE 5'-MONOPHOSPHORAMIDASE HNT1"/>
    <property type="match status" value="1"/>
</dbReference>
<dbReference type="AlphaFoldDB" id="A0A2M7IPH3"/>